<evidence type="ECO:0000256" key="16">
    <source>
        <dbReference type="PROSITE-ProRule" id="PRU00169"/>
    </source>
</evidence>
<keyword evidence="17" id="KW-0175">Coiled coil</keyword>
<dbReference type="PROSITE" id="PS50112">
    <property type="entry name" value="PAS"/>
    <property type="match status" value="2"/>
</dbReference>
<dbReference type="SMART" id="SM00091">
    <property type="entry name" value="PAS"/>
    <property type="match status" value="3"/>
</dbReference>
<dbReference type="InterPro" id="IPR006189">
    <property type="entry name" value="CHASE_dom"/>
</dbReference>
<dbReference type="Pfam" id="PF13426">
    <property type="entry name" value="PAS_9"/>
    <property type="match status" value="1"/>
</dbReference>
<dbReference type="InterPro" id="IPR036641">
    <property type="entry name" value="HPT_dom_sf"/>
</dbReference>
<evidence type="ECO:0000313" key="26">
    <source>
        <dbReference type="Proteomes" id="UP001139095"/>
    </source>
</evidence>
<evidence type="ECO:0000256" key="1">
    <source>
        <dbReference type="ARBA" id="ARBA00000085"/>
    </source>
</evidence>
<comment type="subcellular location">
    <subcellularLocation>
        <location evidence="2">Membrane</location>
    </subcellularLocation>
</comment>
<keyword evidence="9" id="KW-0067">ATP-binding</keyword>
<dbReference type="InterPro" id="IPR036097">
    <property type="entry name" value="HisK_dim/P_sf"/>
</dbReference>
<dbReference type="RefSeq" id="WP_226754783.1">
    <property type="nucleotide sequence ID" value="NZ_JAJATW010000016.1"/>
</dbReference>
<dbReference type="PROSITE" id="PS50110">
    <property type="entry name" value="RESPONSE_REGULATORY"/>
    <property type="match status" value="2"/>
</dbReference>
<dbReference type="SMART" id="SM01079">
    <property type="entry name" value="CHASE"/>
    <property type="match status" value="1"/>
</dbReference>
<dbReference type="FunFam" id="1.10.287.130:FF:000002">
    <property type="entry name" value="Two-component osmosensing histidine kinase"/>
    <property type="match status" value="1"/>
</dbReference>
<feature type="domain" description="Histidine kinase" evidence="19">
    <location>
        <begin position="776"/>
        <end position="999"/>
    </location>
</feature>
<comment type="subunit">
    <text evidence="13">At low DSF concentrations, interacts with RpfF.</text>
</comment>
<dbReference type="SUPFAM" id="SSF55785">
    <property type="entry name" value="PYP-like sensor domain (PAS domain)"/>
    <property type="match status" value="3"/>
</dbReference>
<evidence type="ECO:0000256" key="17">
    <source>
        <dbReference type="SAM" id="Coils"/>
    </source>
</evidence>
<dbReference type="Gene3D" id="3.30.450.350">
    <property type="entry name" value="CHASE domain"/>
    <property type="match status" value="1"/>
</dbReference>
<feature type="domain" description="PAC" evidence="22">
    <location>
        <begin position="576"/>
        <end position="628"/>
    </location>
</feature>
<feature type="domain" description="PAC" evidence="22">
    <location>
        <begin position="415"/>
        <end position="467"/>
    </location>
</feature>
<dbReference type="CDD" id="cd00082">
    <property type="entry name" value="HisKA"/>
    <property type="match status" value="1"/>
</dbReference>
<feature type="domain" description="PAS" evidence="21">
    <location>
        <begin position="341"/>
        <end position="412"/>
    </location>
</feature>
<feature type="domain" description="Response regulatory" evidence="20">
    <location>
        <begin position="1167"/>
        <end position="1286"/>
    </location>
</feature>
<keyword evidence="26" id="KW-1185">Reference proteome</keyword>
<feature type="domain" description="HPt" evidence="24">
    <location>
        <begin position="1334"/>
        <end position="1441"/>
    </location>
</feature>
<evidence type="ECO:0000259" key="22">
    <source>
        <dbReference type="PROSITE" id="PS50113"/>
    </source>
</evidence>
<dbReference type="SMART" id="SM00387">
    <property type="entry name" value="HATPase_c"/>
    <property type="match status" value="1"/>
</dbReference>
<dbReference type="Pfam" id="PF08447">
    <property type="entry name" value="PAS_3"/>
    <property type="match status" value="1"/>
</dbReference>
<dbReference type="InterPro" id="IPR000700">
    <property type="entry name" value="PAS-assoc_C"/>
</dbReference>
<dbReference type="SUPFAM" id="SSF47384">
    <property type="entry name" value="Homodimeric domain of signal transducing histidine kinase"/>
    <property type="match status" value="1"/>
</dbReference>
<dbReference type="Gene3D" id="3.30.450.20">
    <property type="entry name" value="PAS domain"/>
    <property type="match status" value="3"/>
</dbReference>
<evidence type="ECO:0000256" key="3">
    <source>
        <dbReference type="ARBA" id="ARBA00012438"/>
    </source>
</evidence>
<evidence type="ECO:0000259" key="19">
    <source>
        <dbReference type="PROSITE" id="PS50109"/>
    </source>
</evidence>
<comment type="caution">
    <text evidence="25">The sequence shown here is derived from an EMBL/GenBank/DDBJ whole genome shotgun (WGS) entry which is preliminary data.</text>
</comment>
<dbReference type="PROSITE" id="PS50113">
    <property type="entry name" value="PAC"/>
    <property type="match status" value="3"/>
</dbReference>
<keyword evidence="12 18" id="KW-0472">Membrane</keyword>
<protein>
    <recommendedName>
        <fullName evidence="14">Sensory/regulatory protein RpfC</fullName>
        <ecNumber evidence="3">2.7.13.3</ecNumber>
    </recommendedName>
</protein>
<feature type="domain" description="Response regulatory" evidence="20">
    <location>
        <begin position="1015"/>
        <end position="1139"/>
    </location>
</feature>
<feature type="domain" description="PAS" evidence="21">
    <location>
        <begin position="482"/>
        <end position="532"/>
    </location>
</feature>
<dbReference type="PROSITE" id="PS50894">
    <property type="entry name" value="HPT"/>
    <property type="match status" value="1"/>
</dbReference>
<keyword evidence="4 16" id="KW-0597">Phosphoprotein</keyword>
<feature type="transmembrane region" description="Helical" evidence="18">
    <location>
        <begin position="308"/>
        <end position="332"/>
    </location>
</feature>
<feature type="coiled-coil region" evidence="17">
    <location>
        <begin position="455"/>
        <end position="489"/>
    </location>
</feature>
<dbReference type="PROSITE" id="PS50839">
    <property type="entry name" value="CHASE"/>
    <property type="match status" value="1"/>
</dbReference>
<reference evidence="25" key="1">
    <citation type="submission" date="2021-10" db="EMBL/GenBank/DDBJ databases">
        <title>Marinomonas pontica sp. nov., isolated from the Black Sea.</title>
        <authorList>
            <person name="Zhao L.-H."/>
            <person name="Xue J.-H."/>
        </authorList>
    </citation>
    <scope>NUCLEOTIDE SEQUENCE</scope>
    <source>
        <strain evidence="25">E8</strain>
    </source>
</reference>
<dbReference type="CDD" id="cd17546">
    <property type="entry name" value="REC_hyHK_CKI1_RcsC-like"/>
    <property type="match status" value="1"/>
</dbReference>
<name>A0A9X1LDE2_9GAMM</name>
<dbReference type="Pfam" id="PF00512">
    <property type="entry name" value="HisKA"/>
    <property type="match status" value="1"/>
</dbReference>
<organism evidence="25 26">
    <name type="scientific">Marinomonas algarum</name>
    <dbReference type="NCBI Taxonomy" id="2883105"/>
    <lineage>
        <taxon>Bacteria</taxon>
        <taxon>Pseudomonadati</taxon>
        <taxon>Pseudomonadota</taxon>
        <taxon>Gammaproteobacteria</taxon>
        <taxon>Oceanospirillales</taxon>
        <taxon>Oceanospirillaceae</taxon>
        <taxon>Marinomonas</taxon>
    </lineage>
</organism>
<dbReference type="SMART" id="SM00086">
    <property type="entry name" value="PAC"/>
    <property type="match status" value="3"/>
</dbReference>
<dbReference type="GO" id="GO:0006355">
    <property type="term" value="P:regulation of DNA-templated transcription"/>
    <property type="evidence" value="ECO:0007669"/>
    <property type="project" value="InterPro"/>
</dbReference>
<dbReference type="InterPro" id="IPR001789">
    <property type="entry name" value="Sig_transdc_resp-reg_receiver"/>
</dbReference>
<dbReference type="InterPro" id="IPR003594">
    <property type="entry name" value="HATPase_dom"/>
</dbReference>
<dbReference type="InterPro" id="IPR011006">
    <property type="entry name" value="CheY-like_superfamily"/>
</dbReference>
<evidence type="ECO:0000256" key="13">
    <source>
        <dbReference type="ARBA" id="ARBA00064003"/>
    </source>
</evidence>
<dbReference type="EMBL" id="JAJATW010000016">
    <property type="protein sequence ID" value="MCB5162432.1"/>
    <property type="molecule type" value="Genomic_DNA"/>
</dbReference>
<keyword evidence="5" id="KW-0808">Transferase</keyword>
<evidence type="ECO:0000256" key="4">
    <source>
        <dbReference type="ARBA" id="ARBA00022553"/>
    </source>
</evidence>
<evidence type="ECO:0000256" key="7">
    <source>
        <dbReference type="ARBA" id="ARBA00022741"/>
    </source>
</evidence>
<evidence type="ECO:0000256" key="18">
    <source>
        <dbReference type="SAM" id="Phobius"/>
    </source>
</evidence>
<sequence length="1442" mass="160482">MDGKHTQYIVTPWVICTLIVGIALSLYVSYRVQSDNALRIEQSVKAASDRIMDDVVSRIRLYQYGLRGARGAVITAGQAEVSRDAFRRYSLTRDIDEEFPGARGFGFIRRVPFDQETRFTAVARQEGRTNFEVKTLFSDFSERYIIQYIEPELTNQEAIGFDIATEKNRREAATASLYSGEVRLTGPITLVQASGKPQQSFLILMPIYSGGSTPTSQAERIKTGFGWSFAPLLMEDVLKGLAIDPEKVRFSLLDITNRNEQVLFYDSGTFIESQYDYKQSTWIFGRQWQSTFSVSPTFITELHLPDPILFLVQGLILSMMATLLVVAVHIGMARKREVVAYQSKIAAIVEGSADGIFSKNLKGEITSWNKGAETIFGYTEQEVIGKTVLDLLVPDSLKTENESSIAQVKQSKQALSLETRRTTKFGTQVPVSVMFSPIFGANNKVTGISQSVRDISQQKKTEAQIQQLNTNLENQVKERTVELEELNLLLNEVLYASSEVSIIATDTKGNIKLFNRGAEKMLQYSAKDVIGKVSPASFHCEAEIEQHRKRIYEETGKVISSSINVLAFNALRHDYDCQEWRYVDKHGHSRPVSLVITPMKNADQDVIGFLGIAMDISEQKNNQHALTYARDQLLMAADVARLGIWSYDIETRCLEWNDLMFDLYQYPKEKRETGLVYDDWIDRVHPEDKEIAAAALKNALAGEACFDIVFRLVLPDGGVRFILASAFLRKSIEGKLTKVMGINRDITQERELESWLRKAKEEADAASAAKSSFLANMSHEIRTPMNAILGMLHLVNRTPLTPQQSDYISKAHISAQSLLGLINDVLDFSKVDAGKLELENAPFDVSSLLSELSTVLSAGLTEKDVELIFDIDQALPACLLGDRLRLLQVLMNLLSNAIKFTSKGNVVLQIKQTHLQNNVASLRVSVKDTGIGIAAEQLESIFDVFSQAESSTTRRFGGSGLGLVICRRFVALMGGTLEVESTLGVGSHFYFHIDLPVAAFQSEEESTLGLRKSIKVLVVDSHLATQAMLVRMAKRLGWKCDRSESIAQAIVLLRQAAKNEQWYDVVLLDDKLIDFDGQQSIDQLRGTFHSHDKANLVVLSNRRNSASLQSNPTSWHGISDHLFKPITLSRLSESVYQSLSTVSARTASSHGVLERPEKDVGRLRDVSILLVEDNEFNQQIASELLIAEGAQVTLAKSGLEGVSTVFAQGEKAFDVVLMDVQMPGMDGLEATRQIRQAKQFDVLPILAMTANVSPADRAMCLDAGMNDHIGKPLDIEQMNQCILNALRFSKERPLKEALDHKEPQSTGSQNRTEDAFNTLRCEAPDSMLERLGNSVELFDAVIEAFTEESRSLVEALNQSITAEDFSNVKEHLHSLKGASLTAGLVGVSEQLAQWGSKLKTAQTDNEKKQGVAEVSVELFDYDLQTQIDNDLAFITEQVRKAL</sequence>
<dbReference type="GO" id="GO:0005524">
    <property type="term" value="F:ATP binding"/>
    <property type="evidence" value="ECO:0007669"/>
    <property type="project" value="UniProtKB-KW"/>
</dbReference>
<dbReference type="InterPro" id="IPR013767">
    <property type="entry name" value="PAS_fold"/>
</dbReference>
<evidence type="ECO:0000313" key="25">
    <source>
        <dbReference type="EMBL" id="MCB5162432.1"/>
    </source>
</evidence>
<dbReference type="InterPro" id="IPR000014">
    <property type="entry name" value="PAS"/>
</dbReference>
<feature type="domain" description="CHASE" evidence="23">
    <location>
        <begin position="77"/>
        <end position="225"/>
    </location>
</feature>
<feature type="modified residue" description="4-aspartylphosphate" evidence="16">
    <location>
        <position position="1069"/>
    </location>
</feature>
<dbReference type="CDD" id="cd16922">
    <property type="entry name" value="HATPase_EvgS-ArcB-TorS-like"/>
    <property type="match status" value="1"/>
</dbReference>
<feature type="modified residue" description="Phosphohistidine" evidence="15">
    <location>
        <position position="1373"/>
    </location>
</feature>
<keyword evidence="11" id="KW-0902">Two-component regulatory system</keyword>
<dbReference type="Pfam" id="PF00072">
    <property type="entry name" value="Response_reg"/>
    <property type="match status" value="1"/>
</dbReference>
<dbReference type="CDD" id="cd00130">
    <property type="entry name" value="PAS"/>
    <property type="match status" value="3"/>
</dbReference>
<dbReference type="Pfam" id="PF01627">
    <property type="entry name" value="Hpt"/>
    <property type="match status" value="1"/>
</dbReference>
<comment type="catalytic activity">
    <reaction evidence="1">
        <text>ATP + protein L-histidine = ADP + protein N-phospho-L-histidine.</text>
        <dbReference type="EC" id="2.7.13.3"/>
    </reaction>
</comment>
<evidence type="ECO:0000259" key="20">
    <source>
        <dbReference type="PROSITE" id="PS50110"/>
    </source>
</evidence>
<dbReference type="EC" id="2.7.13.3" evidence="3"/>
<dbReference type="PANTHER" id="PTHR45339:SF5">
    <property type="entry name" value="HISTIDINE KINASE"/>
    <property type="match status" value="1"/>
</dbReference>
<dbReference type="SUPFAM" id="SSF52172">
    <property type="entry name" value="CheY-like"/>
    <property type="match status" value="2"/>
</dbReference>
<evidence type="ECO:0000256" key="14">
    <source>
        <dbReference type="ARBA" id="ARBA00068150"/>
    </source>
</evidence>
<feature type="transmembrane region" description="Helical" evidence="18">
    <location>
        <begin position="12"/>
        <end position="30"/>
    </location>
</feature>
<evidence type="ECO:0000259" key="21">
    <source>
        <dbReference type="PROSITE" id="PS50112"/>
    </source>
</evidence>
<evidence type="ECO:0000259" key="24">
    <source>
        <dbReference type="PROSITE" id="PS50894"/>
    </source>
</evidence>
<dbReference type="SMART" id="SM00448">
    <property type="entry name" value="REC"/>
    <property type="match status" value="2"/>
</dbReference>
<proteinExistence type="predicted"/>
<keyword evidence="7" id="KW-0547">Nucleotide-binding</keyword>
<evidence type="ECO:0000256" key="12">
    <source>
        <dbReference type="ARBA" id="ARBA00023136"/>
    </source>
</evidence>
<evidence type="ECO:0000256" key="15">
    <source>
        <dbReference type="PROSITE-ProRule" id="PRU00110"/>
    </source>
</evidence>
<evidence type="ECO:0000256" key="10">
    <source>
        <dbReference type="ARBA" id="ARBA00022989"/>
    </source>
</evidence>
<dbReference type="SUPFAM" id="SSF47226">
    <property type="entry name" value="Histidine-containing phosphotransfer domain, HPT domain"/>
    <property type="match status" value="1"/>
</dbReference>
<dbReference type="PRINTS" id="PR00344">
    <property type="entry name" value="BCTRLSENSOR"/>
</dbReference>
<dbReference type="PANTHER" id="PTHR45339">
    <property type="entry name" value="HYBRID SIGNAL TRANSDUCTION HISTIDINE KINASE J"/>
    <property type="match status" value="1"/>
</dbReference>
<gene>
    <name evidence="25" type="ORF">LG368_11065</name>
</gene>
<accession>A0A9X1LDE2</accession>
<dbReference type="InterPro" id="IPR035965">
    <property type="entry name" value="PAS-like_dom_sf"/>
</dbReference>
<dbReference type="InterPro" id="IPR013655">
    <property type="entry name" value="PAS_fold_3"/>
</dbReference>
<dbReference type="NCBIfam" id="TIGR00229">
    <property type="entry name" value="sensory_box"/>
    <property type="match status" value="2"/>
</dbReference>
<evidence type="ECO:0000259" key="23">
    <source>
        <dbReference type="PROSITE" id="PS50839"/>
    </source>
</evidence>
<keyword evidence="6 18" id="KW-0812">Transmembrane</keyword>
<feature type="modified residue" description="4-aspartylphosphate" evidence="16">
    <location>
        <position position="1219"/>
    </location>
</feature>
<dbReference type="Pfam" id="PF03924">
    <property type="entry name" value="CHASE"/>
    <property type="match status" value="1"/>
</dbReference>
<dbReference type="InterPro" id="IPR036890">
    <property type="entry name" value="HATPase_C_sf"/>
</dbReference>
<dbReference type="Gene3D" id="1.20.120.160">
    <property type="entry name" value="HPT domain"/>
    <property type="match status" value="1"/>
</dbReference>
<dbReference type="Gene3D" id="1.10.287.130">
    <property type="match status" value="1"/>
</dbReference>
<dbReference type="PROSITE" id="PS50109">
    <property type="entry name" value="HIS_KIN"/>
    <property type="match status" value="1"/>
</dbReference>
<dbReference type="Gene3D" id="3.30.565.10">
    <property type="entry name" value="Histidine kinase-like ATPase, C-terminal domain"/>
    <property type="match status" value="1"/>
</dbReference>
<dbReference type="InterPro" id="IPR042240">
    <property type="entry name" value="CHASE_sf"/>
</dbReference>
<keyword evidence="8" id="KW-0418">Kinase</keyword>
<dbReference type="FunFam" id="3.30.565.10:FF:000010">
    <property type="entry name" value="Sensor histidine kinase RcsC"/>
    <property type="match status" value="1"/>
</dbReference>
<dbReference type="SUPFAM" id="SSF55874">
    <property type="entry name" value="ATPase domain of HSP90 chaperone/DNA topoisomerase II/histidine kinase"/>
    <property type="match status" value="1"/>
</dbReference>
<evidence type="ECO:0000256" key="8">
    <source>
        <dbReference type="ARBA" id="ARBA00022777"/>
    </source>
</evidence>
<dbReference type="InterPro" id="IPR003661">
    <property type="entry name" value="HisK_dim/P_dom"/>
</dbReference>
<dbReference type="InterPro" id="IPR001610">
    <property type="entry name" value="PAC"/>
</dbReference>
<dbReference type="Gene3D" id="3.40.50.2300">
    <property type="match status" value="2"/>
</dbReference>
<dbReference type="InterPro" id="IPR008207">
    <property type="entry name" value="Sig_transdc_His_kin_Hpt_dom"/>
</dbReference>
<dbReference type="CDD" id="cd00156">
    <property type="entry name" value="REC"/>
    <property type="match status" value="1"/>
</dbReference>
<keyword evidence="10 18" id="KW-1133">Transmembrane helix</keyword>
<dbReference type="InterPro" id="IPR004358">
    <property type="entry name" value="Sig_transdc_His_kin-like_C"/>
</dbReference>
<dbReference type="GO" id="GO:0000155">
    <property type="term" value="F:phosphorelay sensor kinase activity"/>
    <property type="evidence" value="ECO:0007669"/>
    <property type="project" value="InterPro"/>
</dbReference>
<dbReference type="GO" id="GO:0005886">
    <property type="term" value="C:plasma membrane"/>
    <property type="evidence" value="ECO:0007669"/>
    <property type="project" value="UniProtKB-SubCell"/>
</dbReference>
<dbReference type="Pfam" id="PF02518">
    <property type="entry name" value="HATPase_c"/>
    <property type="match status" value="1"/>
</dbReference>
<dbReference type="InterPro" id="IPR005467">
    <property type="entry name" value="His_kinase_dom"/>
</dbReference>
<evidence type="ECO:0000256" key="11">
    <source>
        <dbReference type="ARBA" id="ARBA00023012"/>
    </source>
</evidence>
<dbReference type="Pfam" id="PF00989">
    <property type="entry name" value="PAS"/>
    <property type="match status" value="1"/>
</dbReference>
<dbReference type="SMART" id="SM00388">
    <property type="entry name" value="HisKA"/>
    <property type="match status" value="1"/>
</dbReference>
<feature type="domain" description="PAC" evidence="22">
    <location>
        <begin position="706"/>
        <end position="758"/>
    </location>
</feature>
<evidence type="ECO:0000256" key="6">
    <source>
        <dbReference type="ARBA" id="ARBA00022692"/>
    </source>
</evidence>
<dbReference type="Proteomes" id="UP001139095">
    <property type="component" value="Unassembled WGS sequence"/>
</dbReference>
<evidence type="ECO:0000256" key="5">
    <source>
        <dbReference type="ARBA" id="ARBA00022679"/>
    </source>
</evidence>
<evidence type="ECO:0000256" key="2">
    <source>
        <dbReference type="ARBA" id="ARBA00004370"/>
    </source>
</evidence>
<dbReference type="Gene3D" id="2.10.70.100">
    <property type="match status" value="1"/>
</dbReference>
<evidence type="ECO:0000256" key="9">
    <source>
        <dbReference type="ARBA" id="ARBA00022840"/>
    </source>
</evidence>